<proteinExistence type="predicted"/>
<dbReference type="AlphaFoldDB" id="A0A2S5A8J6"/>
<organism evidence="2 3">
    <name type="scientific">Flavobacterium alvei</name>
    <dbReference type="NCBI Taxonomy" id="2080416"/>
    <lineage>
        <taxon>Bacteria</taxon>
        <taxon>Pseudomonadati</taxon>
        <taxon>Bacteroidota</taxon>
        <taxon>Flavobacteriia</taxon>
        <taxon>Flavobacteriales</taxon>
        <taxon>Flavobacteriaceae</taxon>
        <taxon>Flavobacterium</taxon>
    </lineage>
</organism>
<dbReference type="Pfam" id="PF13271">
    <property type="entry name" value="DUF4062"/>
    <property type="match status" value="1"/>
</dbReference>
<dbReference type="InterPro" id="IPR025139">
    <property type="entry name" value="DUF4062"/>
</dbReference>
<reference evidence="2 3" key="1">
    <citation type="submission" date="2018-01" db="EMBL/GenBank/DDBJ databases">
        <authorList>
            <person name="Gaut B.S."/>
            <person name="Morton B.R."/>
            <person name="Clegg M.T."/>
            <person name="Duvall M.R."/>
        </authorList>
    </citation>
    <scope>NUCLEOTIDE SEQUENCE [LARGE SCALE GENOMIC DNA]</scope>
    <source>
        <strain evidence="2 3">HR-AY</strain>
    </source>
</reference>
<evidence type="ECO:0000259" key="1">
    <source>
        <dbReference type="Pfam" id="PF13271"/>
    </source>
</evidence>
<accession>A0A2S5A8J6</accession>
<dbReference type="Proteomes" id="UP000237310">
    <property type="component" value="Unassembled WGS sequence"/>
</dbReference>
<feature type="domain" description="DUF4062" evidence="1">
    <location>
        <begin position="150"/>
        <end position="232"/>
    </location>
</feature>
<sequence length="330" mass="39018">MGKHFSQKEFDFTIEENNLDAFWSFCKKEILSQKRGYLLLKNEDYTEVFIFGLNYTYEKYIHSFEANKIQIKKHFNYFFNICFKFFIEKNKLKKDFSKIIDAIKSLEIFEKDIISFIPIENEESKEYLDAEIIFDKDPFIKKFHSTKKYQIFISSTFTDLINERQAAVEAILKKGHIPAGMELFSANNKSQWEVIKKWIDDSDIYVLILGGRYGSIDNSTGLSYTEMEYNYAIEKGKPFFALILGKELLDNKDVDIIKDYDLKDPKYIAFKKFVTSKMCSFPKNLDQIKLEIVNSLDTIISDNKNKMKGWMKGYIDDEIDFVQVYNNEKK</sequence>
<evidence type="ECO:0000313" key="2">
    <source>
        <dbReference type="EMBL" id="POY38908.1"/>
    </source>
</evidence>
<evidence type="ECO:0000313" key="3">
    <source>
        <dbReference type="Proteomes" id="UP000237310"/>
    </source>
</evidence>
<dbReference type="OrthoDB" id="9810187at2"/>
<comment type="caution">
    <text evidence="2">The sequence shown here is derived from an EMBL/GenBank/DDBJ whole genome shotgun (WGS) entry which is preliminary data.</text>
</comment>
<name>A0A2S5A8J6_9FLAO</name>
<gene>
    <name evidence="2" type="ORF">C3L50_11400</name>
</gene>
<dbReference type="EMBL" id="PQVG01000006">
    <property type="protein sequence ID" value="POY38908.1"/>
    <property type="molecule type" value="Genomic_DNA"/>
</dbReference>
<keyword evidence="3" id="KW-1185">Reference proteome</keyword>
<protein>
    <recommendedName>
        <fullName evidence="1">DUF4062 domain-containing protein</fullName>
    </recommendedName>
</protein>